<dbReference type="Pfam" id="PF23247">
    <property type="entry name" value="LRR_RPS2"/>
    <property type="match status" value="1"/>
</dbReference>
<name>A0A251VJM1_HELAN</name>
<evidence type="ECO:0000313" key="3">
    <source>
        <dbReference type="EMBL" id="OTG35479.1"/>
    </source>
</evidence>
<keyword evidence="4" id="KW-1185">Reference proteome</keyword>
<evidence type="ECO:0000259" key="2">
    <source>
        <dbReference type="Pfam" id="PF23247"/>
    </source>
</evidence>
<evidence type="ECO:0000313" key="4">
    <source>
        <dbReference type="Proteomes" id="UP000215914"/>
    </source>
</evidence>
<keyword evidence="1" id="KW-0611">Plant defense</keyword>
<dbReference type="Gene3D" id="3.80.10.10">
    <property type="entry name" value="Ribonuclease Inhibitor"/>
    <property type="match status" value="1"/>
</dbReference>
<reference evidence="4" key="1">
    <citation type="journal article" date="2017" name="Nature">
        <title>The sunflower genome provides insights into oil metabolism, flowering and Asterid evolution.</title>
        <authorList>
            <person name="Badouin H."/>
            <person name="Gouzy J."/>
            <person name="Grassa C.J."/>
            <person name="Murat F."/>
            <person name="Staton S.E."/>
            <person name="Cottret L."/>
            <person name="Lelandais-Briere C."/>
            <person name="Owens G.L."/>
            <person name="Carrere S."/>
            <person name="Mayjonade B."/>
            <person name="Legrand L."/>
            <person name="Gill N."/>
            <person name="Kane N.C."/>
            <person name="Bowers J.E."/>
            <person name="Hubner S."/>
            <person name="Bellec A."/>
            <person name="Berard A."/>
            <person name="Berges H."/>
            <person name="Blanchet N."/>
            <person name="Boniface M.C."/>
            <person name="Brunel D."/>
            <person name="Catrice O."/>
            <person name="Chaidir N."/>
            <person name="Claudel C."/>
            <person name="Donnadieu C."/>
            <person name="Faraut T."/>
            <person name="Fievet G."/>
            <person name="Helmstetter N."/>
            <person name="King M."/>
            <person name="Knapp S.J."/>
            <person name="Lai Z."/>
            <person name="Le Paslier M.C."/>
            <person name="Lippi Y."/>
            <person name="Lorenzon L."/>
            <person name="Mandel J.R."/>
            <person name="Marage G."/>
            <person name="Marchand G."/>
            <person name="Marquand E."/>
            <person name="Bret-Mestries E."/>
            <person name="Morien E."/>
            <person name="Nambeesan S."/>
            <person name="Nguyen T."/>
            <person name="Pegot-Espagnet P."/>
            <person name="Pouilly N."/>
            <person name="Raftis F."/>
            <person name="Sallet E."/>
            <person name="Schiex T."/>
            <person name="Thomas J."/>
            <person name="Vandecasteele C."/>
            <person name="Vares D."/>
            <person name="Vear F."/>
            <person name="Vautrin S."/>
            <person name="Crespi M."/>
            <person name="Mangin B."/>
            <person name="Burke J.M."/>
            <person name="Salse J."/>
            <person name="Munos S."/>
            <person name="Vincourt P."/>
            <person name="Rieseberg L.H."/>
            <person name="Langlade N.B."/>
        </authorList>
    </citation>
    <scope>NUCLEOTIDE SEQUENCE [LARGE SCALE GENOMIC DNA]</scope>
    <source>
        <strain evidence="4">cv. SF193</strain>
    </source>
</reference>
<feature type="domain" description="Disease resistance protein At4g27190-like leucine-rich repeats" evidence="2">
    <location>
        <begin position="47"/>
        <end position="144"/>
    </location>
</feature>
<sequence>MIIFEELKYLWLGTLPKLVRLFPVDSVVELPQLVELEVYRLPIIGGMENLEQIWPSSSEEEFDNIPMLKNIRVEVCDKLVNLFPTNPMRLLKDLEEITISWCSSLREIFNIDLECFGEVEQVINISLRYICVGRLNEEDCHVWSVKGGERNSSFHDFDTTGWVRKPYVSDMIYEKTSHQPSPNLIRLRRERGTQFG</sequence>
<dbReference type="AlphaFoldDB" id="A0A251VJM1"/>
<dbReference type="PANTHER" id="PTHR33463:SF218">
    <property type="entry name" value="DISEASE RESISTANCE PROTEIN RPS2-LIKE"/>
    <property type="match status" value="1"/>
</dbReference>
<dbReference type="Proteomes" id="UP000215914">
    <property type="component" value="Chromosome 2"/>
</dbReference>
<protein>
    <recommendedName>
        <fullName evidence="2">Disease resistance protein At4g27190-like leucine-rich repeats domain-containing protein</fullName>
    </recommendedName>
</protein>
<dbReference type="EMBL" id="CM007891">
    <property type="protein sequence ID" value="OTG35479.1"/>
    <property type="molecule type" value="Genomic_DNA"/>
</dbReference>
<proteinExistence type="predicted"/>
<organism evidence="3 4">
    <name type="scientific">Helianthus annuus</name>
    <name type="common">Common sunflower</name>
    <dbReference type="NCBI Taxonomy" id="4232"/>
    <lineage>
        <taxon>Eukaryota</taxon>
        <taxon>Viridiplantae</taxon>
        <taxon>Streptophyta</taxon>
        <taxon>Embryophyta</taxon>
        <taxon>Tracheophyta</taxon>
        <taxon>Spermatophyta</taxon>
        <taxon>Magnoliopsida</taxon>
        <taxon>eudicotyledons</taxon>
        <taxon>Gunneridae</taxon>
        <taxon>Pentapetalae</taxon>
        <taxon>asterids</taxon>
        <taxon>campanulids</taxon>
        <taxon>Asterales</taxon>
        <taxon>Asteraceae</taxon>
        <taxon>Asteroideae</taxon>
        <taxon>Heliantheae alliance</taxon>
        <taxon>Heliantheae</taxon>
        <taxon>Helianthus</taxon>
    </lineage>
</organism>
<accession>A0A251VJM1</accession>
<evidence type="ECO:0000256" key="1">
    <source>
        <dbReference type="ARBA" id="ARBA00022821"/>
    </source>
</evidence>
<dbReference type="PANTHER" id="PTHR33463">
    <property type="entry name" value="NB-ARC DOMAIN-CONTAINING PROTEIN-RELATED"/>
    <property type="match status" value="1"/>
</dbReference>
<dbReference type="InterPro" id="IPR057135">
    <property type="entry name" value="At4g27190-like_LRR"/>
</dbReference>
<dbReference type="InterPro" id="IPR050905">
    <property type="entry name" value="Plant_NBS-LRR"/>
</dbReference>
<dbReference type="InParanoid" id="A0A251VJM1"/>
<gene>
    <name evidence="3" type="ORF">HannXRQ_Chr02g0057221</name>
</gene>
<dbReference type="InterPro" id="IPR032675">
    <property type="entry name" value="LRR_dom_sf"/>
</dbReference>